<accession>A0ABN4I0V8</accession>
<protein>
    <submittedName>
        <fullName evidence="2">Esterase</fullName>
    </submittedName>
</protein>
<dbReference type="EMBL" id="CP011409">
    <property type="protein sequence ID" value="AKZ64793.1"/>
    <property type="molecule type" value="Genomic_DNA"/>
</dbReference>
<dbReference type="PANTHER" id="PTHR43194:SF5">
    <property type="entry name" value="PIMELOYL-[ACYL-CARRIER PROTEIN] METHYL ESTER ESTERASE"/>
    <property type="match status" value="1"/>
</dbReference>
<proteinExistence type="predicted"/>
<dbReference type="Proteomes" id="UP000063429">
    <property type="component" value="Chromosome"/>
</dbReference>
<dbReference type="CDD" id="cd12808">
    <property type="entry name" value="Esterase_713_like-1"/>
    <property type="match status" value="1"/>
</dbReference>
<dbReference type="Gene3D" id="3.40.50.1820">
    <property type="entry name" value="alpha/beta hydrolase"/>
    <property type="match status" value="1"/>
</dbReference>
<evidence type="ECO:0000313" key="3">
    <source>
        <dbReference type="Proteomes" id="UP000063429"/>
    </source>
</evidence>
<dbReference type="RefSeq" id="WP_053200650.1">
    <property type="nucleotide sequence ID" value="NZ_CP011409.1"/>
</dbReference>
<feature type="chain" id="PRO_5047280849" evidence="1">
    <location>
        <begin position="27"/>
        <end position="355"/>
    </location>
</feature>
<keyword evidence="3" id="KW-1185">Reference proteome</keyword>
<feature type="signal peptide" evidence="1">
    <location>
        <begin position="1"/>
        <end position="26"/>
    </location>
</feature>
<dbReference type="InterPro" id="IPR029058">
    <property type="entry name" value="AB_hydrolase_fold"/>
</dbReference>
<evidence type="ECO:0000313" key="2">
    <source>
        <dbReference type="EMBL" id="AKZ64793.1"/>
    </source>
</evidence>
<organism evidence="2 3">
    <name type="scientific">Herbaspirillum hiltneri N3</name>
    <dbReference type="NCBI Taxonomy" id="1262470"/>
    <lineage>
        <taxon>Bacteria</taxon>
        <taxon>Pseudomonadati</taxon>
        <taxon>Pseudomonadota</taxon>
        <taxon>Betaproteobacteria</taxon>
        <taxon>Burkholderiales</taxon>
        <taxon>Oxalobacteraceae</taxon>
        <taxon>Herbaspirillum</taxon>
    </lineage>
</organism>
<dbReference type="InterPro" id="IPR050228">
    <property type="entry name" value="Carboxylesterase_BioH"/>
</dbReference>
<keyword evidence="1" id="KW-0732">Signal</keyword>
<sequence length="355" mass="38917">MQFLSRCSGRSSLLALALTLAGCAVSPTDSPADRSYEVAEVGSFHVGGRQVTLAGLPSREIVFTEGAAPRKVDPNGDFETGQMYAQFVRLKNPRARYPLLMWHGGGLAGTTWETKPDGAPGWQQFFLTQGHTVYVTDAVERGRASWSRYPEVYKTEPFFRTKQEGWELFRIGGAGSYDSDPAKRIAYPGTQFPVAAYDQFSKQGIPRWATNDAATQTAYDALVQKVCPCVIVVHSQGGNFAINAALHAPDKIKAIIAVEGSGAPDPDKVDISALKNIPFLFVWGDFIDQNTSWKQYIVAPNKFQKALRAQGGVADRLDLPQHGIKGNSHMLMMDRNSDQVAALVQAWMDKNGLMK</sequence>
<dbReference type="SUPFAM" id="SSF53474">
    <property type="entry name" value="alpha/beta-Hydrolases"/>
    <property type="match status" value="1"/>
</dbReference>
<name>A0ABN4I0V8_9BURK</name>
<evidence type="ECO:0000256" key="1">
    <source>
        <dbReference type="SAM" id="SignalP"/>
    </source>
</evidence>
<gene>
    <name evidence="2" type="ORF">F506_20965</name>
</gene>
<dbReference type="PROSITE" id="PS51257">
    <property type="entry name" value="PROKAR_LIPOPROTEIN"/>
    <property type="match status" value="1"/>
</dbReference>
<dbReference type="PANTHER" id="PTHR43194">
    <property type="entry name" value="HYDROLASE ALPHA/BETA FOLD FAMILY"/>
    <property type="match status" value="1"/>
</dbReference>
<reference evidence="3" key="1">
    <citation type="journal article" date="2015" name="Genome Announc.">
        <title>Complete Genome Sequence of Herbaspirillum hiltneri N3 (DSM 17495), Isolated from Surface-Sterilized Wheat Roots.</title>
        <authorList>
            <person name="Guizelini D."/>
            <person name="Saizaki P.M."/>
            <person name="Coimbra N.A."/>
            <person name="Weiss V.A."/>
            <person name="Faoro H."/>
            <person name="Sfeir M.Z."/>
            <person name="Baura V.A."/>
            <person name="Monteiro R.A."/>
            <person name="Chubatsu L.S."/>
            <person name="Souza E.M."/>
            <person name="Cruz L.M."/>
            <person name="Pedrosa F.O."/>
            <person name="Raittz R.T."/>
            <person name="Marchaukoski J.N."/>
            <person name="Steffens M.B."/>
        </authorList>
    </citation>
    <scope>NUCLEOTIDE SEQUENCE [LARGE SCALE GENOMIC DNA]</scope>
    <source>
        <strain evidence="3">N3</strain>
    </source>
</reference>